<organism evidence="2 3">
    <name type="scientific">Vibrio nigripulchritudo SOn1</name>
    <dbReference type="NCBI Taxonomy" id="1238450"/>
    <lineage>
        <taxon>Bacteria</taxon>
        <taxon>Pseudomonadati</taxon>
        <taxon>Pseudomonadota</taxon>
        <taxon>Gammaproteobacteria</taxon>
        <taxon>Vibrionales</taxon>
        <taxon>Vibrionaceae</taxon>
        <taxon>Vibrio</taxon>
    </lineage>
</organism>
<comment type="caution">
    <text evidence="2">The sequence shown here is derived from an EMBL/GenBank/DDBJ whole genome shotgun (WGS) entry which is preliminary data.</text>
</comment>
<sequence length="524" mass="59593">MNIRQSIFSTLIISTSLLSASPFYASEAHAQSSRDFQQYDWGSMPHKYKDFLSKPANQHIVDAMVTAIDSEYYLEKAPELKQIRPLVEEWIDKRNAFLTRKIGDSLELLESGQGSLIDYNPEQNIQKCAIISGETCSEKSKHLPYQEQRKANLACKIDHIEQNCQDWKEHTTPLYKTTQIIASHIALALWMDVNNRVPWSLTNNTSEELHSMWKEKNVLMAYTSYEMLHTATRRFTTKHPSLDSVTVADIASFFSPKFTYIYNSSPYENYQWLMESFGTKISASSTQEEALRELFKLTQKFEHGSSSDIFYKNRAGQSTPIDVESSIDVPRYMPVPFSFLRLRTPHMAIKGCHSATRIVHSLAKTLNIPSSIVLGNNALPAAESPFSLNHSMLYFPTVDRWLSHGDDIYGERDLFRYIEDKLDITIPKSQFTKAAELAACKGQDSVGLCISSRWKINKTLEGYLTDPANHKTCLEMVRGTLPGNHDALIFSDSERSTMLSKLGFSSDASYEQACKDKWSHIFGS</sequence>
<evidence type="ECO:0000256" key="1">
    <source>
        <dbReference type="SAM" id="SignalP"/>
    </source>
</evidence>
<evidence type="ECO:0000313" key="2">
    <source>
        <dbReference type="EMBL" id="CCO48039.1"/>
    </source>
</evidence>
<feature type="signal peptide" evidence="1">
    <location>
        <begin position="1"/>
        <end position="25"/>
    </location>
</feature>
<accession>A0AAV2VTJ3</accession>
<feature type="chain" id="PRO_5043438830" description="GST N-terminal domain-containing protein" evidence="1">
    <location>
        <begin position="26"/>
        <end position="524"/>
    </location>
</feature>
<evidence type="ECO:0000313" key="3">
    <source>
        <dbReference type="Proteomes" id="UP000018211"/>
    </source>
</evidence>
<dbReference type="Proteomes" id="UP000018211">
    <property type="component" value="Unassembled WGS sequence"/>
</dbReference>
<name>A0AAV2VTJ3_9VIBR</name>
<gene>
    <name evidence="2" type="ORF">VIBNISOn1_450002</name>
</gene>
<dbReference type="AlphaFoldDB" id="A0AAV2VTJ3"/>
<keyword evidence="1" id="KW-0732">Signal</keyword>
<protein>
    <recommendedName>
        <fullName evidence="4">GST N-terminal domain-containing protein</fullName>
    </recommendedName>
</protein>
<reference evidence="2 3" key="1">
    <citation type="journal article" date="2013" name="ISME J.">
        <title>Comparative genomics of pathogenic lineages of Vibrio nigripulchritudo identifies virulence-associated traits.</title>
        <authorList>
            <person name="Goudenege D."/>
            <person name="Labreuche Y."/>
            <person name="Krin E."/>
            <person name="Ansquer D."/>
            <person name="Mangenot S."/>
            <person name="Calteau A."/>
            <person name="Medigue C."/>
            <person name="Mazel D."/>
            <person name="Polz M.F."/>
            <person name="Le Roux F."/>
        </authorList>
    </citation>
    <scope>NUCLEOTIDE SEQUENCE [LARGE SCALE GENOMIC DNA]</scope>
    <source>
        <strain evidence="2 3">SOn1</strain>
    </source>
</reference>
<proteinExistence type="predicted"/>
<evidence type="ECO:0008006" key="4">
    <source>
        <dbReference type="Google" id="ProtNLM"/>
    </source>
</evidence>
<dbReference type="RefSeq" id="WP_022612644.1">
    <property type="nucleotide sequence ID" value="NZ_LK391965.1"/>
</dbReference>
<dbReference type="EMBL" id="CAOF01000137">
    <property type="protein sequence ID" value="CCO48039.1"/>
    <property type="molecule type" value="Genomic_DNA"/>
</dbReference>